<keyword evidence="13" id="KW-1185">Reference proteome</keyword>
<dbReference type="EMBL" id="KB469296">
    <property type="protein sequence ID" value="EPQ60034.1"/>
    <property type="molecule type" value="Genomic_DNA"/>
</dbReference>
<keyword evidence="3 8" id="KW-0813">Transport</keyword>
<dbReference type="RefSeq" id="XP_007860262.1">
    <property type="nucleotide sequence ID" value="XM_007862071.1"/>
</dbReference>
<dbReference type="PANTHER" id="PTHR48022:SF38">
    <property type="entry name" value="MAJOR FACILITATOR SUPERFAMILY (MFS) PROFILE DOMAIN-CONTAINING PROTEIN-RELATED"/>
    <property type="match status" value="1"/>
</dbReference>
<dbReference type="GeneID" id="19305400"/>
<gene>
    <name evidence="12" type="ORF">GLOTRDRAFT_31568</name>
</gene>
<feature type="transmembrane region" description="Helical" evidence="10">
    <location>
        <begin position="12"/>
        <end position="30"/>
    </location>
</feature>
<dbReference type="AlphaFoldDB" id="S7S2N8"/>
<keyword evidence="4 10" id="KW-0812">Transmembrane</keyword>
<evidence type="ECO:0000256" key="8">
    <source>
        <dbReference type="RuleBase" id="RU003346"/>
    </source>
</evidence>
<dbReference type="GO" id="GO:0016020">
    <property type="term" value="C:membrane"/>
    <property type="evidence" value="ECO:0007669"/>
    <property type="project" value="UniProtKB-SubCell"/>
</dbReference>
<protein>
    <submittedName>
        <fullName evidence="12">General substrate transporter</fullName>
    </submittedName>
</protein>
<dbReference type="Gene3D" id="1.20.1250.20">
    <property type="entry name" value="MFS general substrate transporter like domains"/>
    <property type="match status" value="1"/>
</dbReference>
<dbReference type="InterPro" id="IPR005828">
    <property type="entry name" value="MFS_sugar_transport-like"/>
</dbReference>
<accession>S7S2N8</accession>
<evidence type="ECO:0000256" key="1">
    <source>
        <dbReference type="ARBA" id="ARBA00004141"/>
    </source>
</evidence>
<feature type="domain" description="Major facilitator superfamily (MFS) profile" evidence="11">
    <location>
        <begin position="11"/>
        <end position="457"/>
    </location>
</feature>
<dbReference type="HOGENOM" id="CLU_001265_30_13_1"/>
<evidence type="ECO:0000256" key="10">
    <source>
        <dbReference type="SAM" id="Phobius"/>
    </source>
</evidence>
<dbReference type="OrthoDB" id="6133115at2759"/>
<sequence>MAHYSSYNVRIILILTLGSLTYGYVLSVMSNTLGEPGFLSYFNLATDSAYASQVIGAFNGVLSAGGALGCVTVAWTSKRYGRKWSMNASAVVAVIGGAIQTGSVNAAMLIFSRFVIGWGMGMMAVLIPIFQAEVSPPGSRGLLVGQHGTWICAGDAIAGWIGVGTYYSSDKSFQWRFPIAMQCFFPLLLLVCSPWVPESPRWLLLQGRKSSAWEIVAKLHSNTKSDPDGVYAREEFHQMAKQVEMDSELWIGGGGVKQLITRPSYRKRMWMGFFTQYAAQSTGAMVIYNYMVTLYEDLGLSGGKVLMLGAAYVTVASACNFVCSLVMDHIGRRRLLLLGLCGCMVMLSIECIMFSQFGGTNNHVGNSIGVFVIFCFIFFYAGGIDATSYVYCSEIFPTHVRSEGMAWSMIGTFLSTILYVGVGPLALAEVKWKYYLLFISLTAIDIAVIWRWFPEASITKGLSLEEINSKFGDEVAVRLNDKDVKTMRTGMDFEGSGSSPAAHPEALEMKSQSNSTPV</sequence>
<reference evidence="12 13" key="1">
    <citation type="journal article" date="2012" name="Science">
        <title>The Paleozoic origin of enzymatic lignin decomposition reconstructed from 31 fungal genomes.</title>
        <authorList>
            <person name="Floudas D."/>
            <person name="Binder M."/>
            <person name="Riley R."/>
            <person name="Barry K."/>
            <person name="Blanchette R.A."/>
            <person name="Henrissat B."/>
            <person name="Martinez A.T."/>
            <person name="Otillar R."/>
            <person name="Spatafora J.W."/>
            <person name="Yadav J.S."/>
            <person name="Aerts A."/>
            <person name="Benoit I."/>
            <person name="Boyd A."/>
            <person name="Carlson A."/>
            <person name="Copeland A."/>
            <person name="Coutinho P.M."/>
            <person name="de Vries R.P."/>
            <person name="Ferreira P."/>
            <person name="Findley K."/>
            <person name="Foster B."/>
            <person name="Gaskell J."/>
            <person name="Glotzer D."/>
            <person name="Gorecki P."/>
            <person name="Heitman J."/>
            <person name="Hesse C."/>
            <person name="Hori C."/>
            <person name="Igarashi K."/>
            <person name="Jurgens J.A."/>
            <person name="Kallen N."/>
            <person name="Kersten P."/>
            <person name="Kohler A."/>
            <person name="Kuees U."/>
            <person name="Kumar T.K.A."/>
            <person name="Kuo A."/>
            <person name="LaButti K."/>
            <person name="Larrondo L.F."/>
            <person name="Lindquist E."/>
            <person name="Ling A."/>
            <person name="Lombard V."/>
            <person name="Lucas S."/>
            <person name="Lundell T."/>
            <person name="Martin R."/>
            <person name="McLaughlin D.J."/>
            <person name="Morgenstern I."/>
            <person name="Morin E."/>
            <person name="Murat C."/>
            <person name="Nagy L.G."/>
            <person name="Nolan M."/>
            <person name="Ohm R.A."/>
            <person name="Patyshakuliyeva A."/>
            <person name="Rokas A."/>
            <person name="Ruiz-Duenas F.J."/>
            <person name="Sabat G."/>
            <person name="Salamov A."/>
            <person name="Samejima M."/>
            <person name="Schmutz J."/>
            <person name="Slot J.C."/>
            <person name="St John F."/>
            <person name="Stenlid J."/>
            <person name="Sun H."/>
            <person name="Sun S."/>
            <person name="Syed K."/>
            <person name="Tsang A."/>
            <person name="Wiebenga A."/>
            <person name="Young D."/>
            <person name="Pisabarro A."/>
            <person name="Eastwood D.C."/>
            <person name="Martin F."/>
            <person name="Cullen D."/>
            <person name="Grigoriev I.V."/>
            <person name="Hibbett D.S."/>
        </authorList>
    </citation>
    <scope>NUCLEOTIDE SEQUENCE [LARGE SCALE GENOMIC DNA]</scope>
    <source>
        <strain evidence="12 13">ATCC 11539</strain>
    </source>
</reference>
<dbReference type="InterPro" id="IPR003663">
    <property type="entry name" value="Sugar/inositol_transpt"/>
</dbReference>
<dbReference type="PANTHER" id="PTHR48022">
    <property type="entry name" value="PLASTIDIC GLUCOSE TRANSPORTER 4"/>
    <property type="match status" value="1"/>
</dbReference>
<evidence type="ECO:0000256" key="4">
    <source>
        <dbReference type="ARBA" id="ARBA00022692"/>
    </source>
</evidence>
<proteinExistence type="inferred from homology"/>
<evidence type="ECO:0000256" key="3">
    <source>
        <dbReference type="ARBA" id="ARBA00022448"/>
    </source>
</evidence>
<dbReference type="OMA" id="WAAFLNW"/>
<evidence type="ECO:0000256" key="9">
    <source>
        <dbReference type="SAM" id="MobiDB-lite"/>
    </source>
</evidence>
<name>S7S2N8_GLOTA</name>
<evidence type="ECO:0000259" key="11">
    <source>
        <dbReference type="PROSITE" id="PS50850"/>
    </source>
</evidence>
<feature type="transmembrane region" description="Helical" evidence="10">
    <location>
        <begin position="404"/>
        <end position="422"/>
    </location>
</feature>
<dbReference type="Pfam" id="PF00083">
    <property type="entry name" value="Sugar_tr"/>
    <property type="match status" value="1"/>
</dbReference>
<evidence type="ECO:0000256" key="5">
    <source>
        <dbReference type="ARBA" id="ARBA00022989"/>
    </source>
</evidence>
<dbReference type="PRINTS" id="PR00171">
    <property type="entry name" value="SUGRTRNSPORT"/>
</dbReference>
<comment type="similarity">
    <text evidence="2 8">Belongs to the major facilitator superfamily. Sugar transporter (TC 2.A.1.1) family.</text>
</comment>
<dbReference type="InterPro" id="IPR036259">
    <property type="entry name" value="MFS_trans_sf"/>
</dbReference>
<dbReference type="PROSITE" id="PS50850">
    <property type="entry name" value="MFS"/>
    <property type="match status" value="1"/>
</dbReference>
<keyword evidence="6 10" id="KW-0472">Membrane</keyword>
<dbReference type="eggNOG" id="KOG0254">
    <property type="taxonomic scope" value="Eukaryota"/>
</dbReference>
<feature type="transmembrane region" description="Helical" evidence="10">
    <location>
        <begin position="368"/>
        <end position="392"/>
    </location>
</feature>
<evidence type="ECO:0000313" key="13">
    <source>
        <dbReference type="Proteomes" id="UP000030669"/>
    </source>
</evidence>
<dbReference type="InterPro" id="IPR020846">
    <property type="entry name" value="MFS_dom"/>
</dbReference>
<dbReference type="InterPro" id="IPR050360">
    <property type="entry name" value="MFS_Sugar_Transporters"/>
</dbReference>
<feature type="transmembrane region" description="Helical" evidence="10">
    <location>
        <begin position="335"/>
        <end position="356"/>
    </location>
</feature>
<feature type="transmembrane region" description="Helical" evidence="10">
    <location>
        <begin position="270"/>
        <end position="291"/>
    </location>
</feature>
<dbReference type="NCBIfam" id="TIGR00879">
    <property type="entry name" value="SP"/>
    <property type="match status" value="1"/>
</dbReference>
<keyword evidence="5 10" id="KW-1133">Transmembrane helix</keyword>
<feature type="transmembrane region" description="Helical" evidence="10">
    <location>
        <begin position="50"/>
        <end position="75"/>
    </location>
</feature>
<dbReference type="Proteomes" id="UP000030669">
    <property type="component" value="Unassembled WGS sequence"/>
</dbReference>
<feature type="transmembrane region" description="Helical" evidence="10">
    <location>
        <begin position="303"/>
        <end position="323"/>
    </location>
</feature>
<organism evidence="12 13">
    <name type="scientific">Gloeophyllum trabeum (strain ATCC 11539 / FP-39264 / Madison 617)</name>
    <name type="common">Brown rot fungus</name>
    <dbReference type="NCBI Taxonomy" id="670483"/>
    <lineage>
        <taxon>Eukaryota</taxon>
        <taxon>Fungi</taxon>
        <taxon>Dikarya</taxon>
        <taxon>Basidiomycota</taxon>
        <taxon>Agaricomycotina</taxon>
        <taxon>Agaricomycetes</taxon>
        <taxon>Gloeophyllales</taxon>
        <taxon>Gloeophyllaceae</taxon>
        <taxon>Gloeophyllum</taxon>
    </lineage>
</organism>
<evidence type="ECO:0000256" key="6">
    <source>
        <dbReference type="ARBA" id="ARBA00023136"/>
    </source>
</evidence>
<evidence type="ECO:0000256" key="7">
    <source>
        <dbReference type="ARBA" id="ARBA00049119"/>
    </source>
</evidence>
<dbReference type="GO" id="GO:0005351">
    <property type="term" value="F:carbohydrate:proton symporter activity"/>
    <property type="evidence" value="ECO:0007669"/>
    <property type="project" value="TreeGrafter"/>
</dbReference>
<dbReference type="SUPFAM" id="SSF103473">
    <property type="entry name" value="MFS general substrate transporter"/>
    <property type="match status" value="1"/>
</dbReference>
<dbReference type="KEGG" id="gtr:GLOTRDRAFT_31568"/>
<evidence type="ECO:0000256" key="2">
    <source>
        <dbReference type="ARBA" id="ARBA00010992"/>
    </source>
</evidence>
<comment type="subcellular location">
    <subcellularLocation>
        <location evidence="1">Membrane</location>
        <topology evidence="1">Multi-pass membrane protein</topology>
    </subcellularLocation>
</comment>
<comment type="catalytic activity">
    <reaction evidence="7">
        <text>myo-inositol(out) + H(+)(out) = myo-inositol(in) + H(+)(in)</text>
        <dbReference type="Rhea" id="RHEA:60364"/>
        <dbReference type="ChEBI" id="CHEBI:15378"/>
        <dbReference type="ChEBI" id="CHEBI:17268"/>
    </reaction>
</comment>
<feature type="region of interest" description="Disordered" evidence="9">
    <location>
        <begin position="490"/>
        <end position="518"/>
    </location>
</feature>
<feature type="transmembrane region" description="Helical" evidence="10">
    <location>
        <begin position="110"/>
        <end position="130"/>
    </location>
</feature>
<evidence type="ECO:0000313" key="12">
    <source>
        <dbReference type="EMBL" id="EPQ60034.1"/>
    </source>
</evidence>
<feature type="transmembrane region" description="Helical" evidence="10">
    <location>
        <begin position="434"/>
        <end position="453"/>
    </location>
</feature>
<feature type="transmembrane region" description="Helical" evidence="10">
    <location>
        <begin position="142"/>
        <end position="163"/>
    </location>
</feature>